<name>A0A1Y1WKK0_9FUNG</name>
<dbReference type="Gene3D" id="3.40.50.1820">
    <property type="entry name" value="alpha/beta hydrolase"/>
    <property type="match status" value="1"/>
</dbReference>
<dbReference type="GeneID" id="63802736"/>
<sequence length="148" mass="16771">MVALEFACSYPQMVNTLTLAVTNAGLTVPPLRGMLTCSNCKTMLDFCVQRYIRWEMYTHPISFLPFLSQVGAVIRHHILIITGDQDHLVRISNSFYIAKKVGHKNVRFEQIEHAGHGVMTQYPERVSQVTKNRLPTVGIINNVKEKAD</sequence>
<dbReference type="OrthoDB" id="19657at2759"/>
<dbReference type="EMBL" id="MCFD01000001">
    <property type="protein sequence ID" value="ORX74101.1"/>
    <property type="molecule type" value="Genomic_DNA"/>
</dbReference>
<accession>A0A1Y1WKK0</accession>
<reference evidence="1 2" key="1">
    <citation type="submission" date="2016-07" db="EMBL/GenBank/DDBJ databases">
        <title>Pervasive Adenine N6-methylation of Active Genes in Fungi.</title>
        <authorList>
            <consortium name="DOE Joint Genome Institute"/>
            <person name="Mondo S.J."/>
            <person name="Dannebaum R.O."/>
            <person name="Kuo R.C."/>
            <person name="Labutti K."/>
            <person name="Haridas S."/>
            <person name="Kuo A."/>
            <person name="Salamov A."/>
            <person name="Ahrendt S.R."/>
            <person name="Lipzen A."/>
            <person name="Sullivan W."/>
            <person name="Andreopoulos W.B."/>
            <person name="Clum A."/>
            <person name="Lindquist E."/>
            <person name="Daum C."/>
            <person name="Ramamoorthy G.K."/>
            <person name="Gryganskyi A."/>
            <person name="Culley D."/>
            <person name="Magnuson J.K."/>
            <person name="James T.Y."/>
            <person name="O'Malley M.A."/>
            <person name="Stajich J.E."/>
            <person name="Spatafora J.W."/>
            <person name="Visel A."/>
            <person name="Grigoriev I.V."/>
        </authorList>
    </citation>
    <scope>NUCLEOTIDE SEQUENCE [LARGE SCALE GENOMIC DNA]</scope>
    <source>
        <strain evidence="1 2">ATCC 12442</strain>
    </source>
</reference>
<proteinExistence type="predicted"/>
<keyword evidence="2" id="KW-1185">Reference proteome</keyword>
<protein>
    <submittedName>
        <fullName evidence="1">Uncharacterized protein</fullName>
    </submittedName>
</protein>
<dbReference type="STRING" id="61395.A0A1Y1WKK0"/>
<evidence type="ECO:0000313" key="1">
    <source>
        <dbReference type="EMBL" id="ORX74101.1"/>
    </source>
</evidence>
<dbReference type="RefSeq" id="XP_040747312.1">
    <property type="nucleotide sequence ID" value="XM_040886088.1"/>
</dbReference>
<evidence type="ECO:0000313" key="2">
    <source>
        <dbReference type="Proteomes" id="UP000193922"/>
    </source>
</evidence>
<comment type="caution">
    <text evidence="1">The sequence shown here is derived from an EMBL/GenBank/DDBJ whole genome shotgun (WGS) entry which is preliminary data.</text>
</comment>
<dbReference type="SUPFAM" id="SSF53474">
    <property type="entry name" value="alpha/beta-Hydrolases"/>
    <property type="match status" value="1"/>
</dbReference>
<dbReference type="Proteomes" id="UP000193922">
    <property type="component" value="Unassembled WGS sequence"/>
</dbReference>
<organism evidence="1 2">
    <name type="scientific">Linderina pennispora</name>
    <dbReference type="NCBI Taxonomy" id="61395"/>
    <lineage>
        <taxon>Eukaryota</taxon>
        <taxon>Fungi</taxon>
        <taxon>Fungi incertae sedis</taxon>
        <taxon>Zoopagomycota</taxon>
        <taxon>Kickxellomycotina</taxon>
        <taxon>Kickxellomycetes</taxon>
        <taxon>Kickxellales</taxon>
        <taxon>Kickxellaceae</taxon>
        <taxon>Linderina</taxon>
    </lineage>
</organism>
<dbReference type="AlphaFoldDB" id="A0A1Y1WKK0"/>
<dbReference type="InterPro" id="IPR029058">
    <property type="entry name" value="AB_hydrolase_fold"/>
</dbReference>
<gene>
    <name evidence="1" type="ORF">DL89DRAFT_264066</name>
</gene>